<feature type="region of interest" description="Disordered" evidence="1">
    <location>
        <begin position="307"/>
        <end position="339"/>
    </location>
</feature>
<feature type="region of interest" description="Disordered" evidence="1">
    <location>
        <begin position="795"/>
        <end position="870"/>
    </location>
</feature>
<dbReference type="AlphaFoldDB" id="A0A670XQ85"/>
<feature type="region of interest" description="Disordered" evidence="1">
    <location>
        <begin position="471"/>
        <end position="490"/>
    </location>
</feature>
<feature type="region of interest" description="Disordered" evidence="1">
    <location>
        <begin position="370"/>
        <end position="390"/>
    </location>
</feature>
<feature type="compositionally biased region" description="Basic and acidic residues" evidence="1">
    <location>
        <begin position="308"/>
        <end position="326"/>
    </location>
</feature>
<feature type="region of interest" description="Disordered" evidence="1">
    <location>
        <begin position="924"/>
        <end position="946"/>
    </location>
</feature>
<dbReference type="GO" id="GO:0004672">
    <property type="term" value="F:protein kinase activity"/>
    <property type="evidence" value="ECO:0007669"/>
    <property type="project" value="TreeGrafter"/>
</dbReference>
<feature type="region of interest" description="Disordered" evidence="1">
    <location>
        <begin position="1"/>
        <end position="22"/>
    </location>
</feature>
<dbReference type="Ensembl" id="ENSPTXT00000001477.1">
    <property type="protein sequence ID" value="ENSPTXP00000001436.1"/>
    <property type="gene ID" value="ENSPTXG00000001173.1"/>
</dbReference>
<evidence type="ECO:0000256" key="1">
    <source>
        <dbReference type="SAM" id="MobiDB-lite"/>
    </source>
</evidence>
<feature type="region of interest" description="Disordered" evidence="1">
    <location>
        <begin position="959"/>
        <end position="987"/>
    </location>
</feature>
<organism evidence="2 3">
    <name type="scientific">Pseudonaja textilis</name>
    <name type="common">Eastern brown snake</name>
    <dbReference type="NCBI Taxonomy" id="8673"/>
    <lineage>
        <taxon>Eukaryota</taxon>
        <taxon>Metazoa</taxon>
        <taxon>Chordata</taxon>
        <taxon>Craniata</taxon>
        <taxon>Vertebrata</taxon>
        <taxon>Euteleostomi</taxon>
        <taxon>Lepidosauria</taxon>
        <taxon>Squamata</taxon>
        <taxon>Bifurcata</taxon>
        <taxon>Unidentata</taxon>
        <taxon>Episquamata</taxon>
        <taxon>Toxicofera</taxon>
        <taxon>Serpentes</taxon>
        <taxon>Colubroidea</taxon>
        <taxon>Elapidae</taxon>
        <taxon>Hydrophiinae</taxon>
        <taxon>Pseudonaja</taxon>
    </lineage>
</organism>
<feature type="compositionally biased region" description="Basic and acidic residues" evidence="1">
    <location>
        <begin position="527"/>
        <end position="544"/>
    </location>
</feature>
<dbReference type="OMA" id="VCANDED"/>
<feature type="region of interest" description="Disordered" evidence="1">
    <location>
        <begin position="527"/>
        <end position="578"/>
    </location>
</feature>
<reference evidence="2" key="1">
    <citation type="submission" date="2025-08" db="UniProtKB">
        <authorList>
            <consortium name="Ensembl"/>
        </authorList>
    </citation>
    <scope>IDENTIFICATION</scope>
</reference>
<name>A0A670XQ85_PSETE</name>
<feature type="region of interest" description="Disordered" evidence="1">
    <location>
        <begin position="255"/>
        <end position="284"/>
    </location>
</feature>
<evidence type="ECO:0000313" key="3">
    <source>
        <dbReference type="Proteomes" id="UP000472273"/>
    </source>
</evidence>
<feature type="compositionally biased region" description="Acidic residues" evidence="1">
    <location>
        <begin position="796"/>
        <end position="814"/>
    </location>
</feature>
<feature type="compositionally biased region" description="Acidic residues" evidence="1">
    <location>
        <begin position="928"/>
        <end position="941"/>
    </location>
</feature>
<accession>A0A670XQ85</accession>
<feature type="region of interest" description="Disordered" evidence="1">
    <location>
        <begin position="682"/>
        <end position="731"/>
    </location>
</feature>
<evidence type="ECO:0000313" key="2">
    <source>
        <dbReference type="Ensembl" id="ENSPTXP00000001436.1"/>
    </source>
</evidence>
<dbReference type="Proteomes" id="UP000472273">
    <property type="component" value="Unplaced"/>
</dbReference>
<keyword evidence="3" id="KW-1185">Reference proteome</keyword>
<sequence length="1024" mass="112237">MQNQRDSVIDPEQWDDLKPNISNREPLGSSAFPILDHFTGSRFGREMEEVLTVTETSRGLNFEYIWEAAKHDHFECNQSNPIDTKTYTNIFFPVEVFENTLTDQGPGAQVESGQEVSLLVPGELPVFNARKPSMGSDYYIQLEEKIGGLGSINFDHQVDELTTEVDNPEVLKDKNCHVVVLEHSAAESSTDGDIFCNSTDPKEENLHCVGLVSPSQNGGIIKNEQLANGVNRLDLADINDIHPELEAIACSDLEESTHGLPKKESSPPTSQNEMQEDTSQESKFSQLTLEELSDNFLFLQEKNLLKGTTRDESGGDLHRDPTDKPDPPNTNSWGVECNMSGKVHDTKKDLLGPTGALSGSPKVDKHLLFSFSSPEKNPPNREVGDDSTNNASLLGMEQASKLGSTGIHSTHVQNQAPGIGSCPGVVSLHAQEEREENRQELQRSSNSWELTHHLNSEKLERDDAHVLKESDRTFQGERYNPEGCLPTDRISHDSLLEDSLSGSTPSLGQLVDTPDSFETLDIHEVLESFEPESPRKCLPPDKPADSGYETENLESPEWTSHLVGSDSSESAGELAQENPTVIVSADVNSYADPTNVGDFEATPQTALEGIHNSYRDSAYFSDNDSEIDKKSEVMNLSKKPTVLAKDHADFFEVENAGKTKNPSKGSEIANYQFVRDLASQLEVEGGGGDDHESDGTNQEWLHKAKDTPSSPLVPDLEHTDEGDIYEDSPKSVSCTGTSTADFFPQGDPKLTPALYGAPELFEKSPLSQLEGPKLKEPDIEGKYLGKLGVSGMLDLSLDEEDADEEDGNSDDSEDDMKSFHLHGLSSDSDEDVVVHPVPEIISDGSDGRHLRSLLKQAKQPQENHSTEAFQKDGKKAVTFFNDVTLYLFDQETPTKELGKRIAESNSNHTPALAASFGYLNKFTSSESSTDEEGGFEWDDDFPAPGPSVALKAASTLISSKSSSLQTSKYLSPPPPPRSPEQDWFRPSPYSRFSISPANIASFSLTHLTDSDIEQGGSSEDGEKD</sequence>
<dbReference type="PANTHER" id="PTHR24417">
    <property type="entry name" value="SERINE/THREONINE-PROTEIN KINASE LMTK1"/>
    <property type="match status" value="1"/>
</dbReference>
<proteinExistence type="predicted"/>
<reference evidence="2" key="2">
    <citation type="submission" date="2025-09" db="UniProtKB">
        <authorList>
            <consortium name="Ensembl"/>
        </authorList>
    </citation>
    <scope>IDENTIFICATION</scope>
</reference>
<feature type="compositionally biased region" description="Basic and acidic residues" evidence="1">
    <location>
        <begin position="688"/>
        <end position="706"/>
    </location>
</feature>
<feature type="compositionally biased region" description="Basic and acidic residues" evidence="1">
    <location>
        <begin position="255"/>
        <end position="265"/>
    </location>
</feature>
<dbReference type="PANTHER" id="PTHR24417:SF8">
    <property type="entry name" value="SERINE_THREONINE-PROTEIN KINASE LMTK2"/>
    <property type="match status" value="1"/>
</dbReference>
<dbReference type="GeneTree" id="ENSGT00940000154244"/>
<feature type="compositionally biased region" description="Low complexity" evidence="1">
    <location>
        <begin position="959"/>
        <end position="970"/>
    </location>
</feature>
<protein>
    <submittedName>
        <fullName evidence="2">Uncharacterized protein</fullName>
    </submittedName>
</protein>
<feature type="compositionally biased region" description="Polar residues" evidence="1">
    <location>
        <begin position="858"/>
        <end position="868"/>
    </location>
</feature>